<feature type="transmembrane region" description="Helical" evidence="1">
    <location>
        <begin position="144"/>
        <end position="164"/>
    </location>
</feature>
<evidence type="ECO:0000313" key="3">
    <source>
        <dbReference type="Proteomes" id="UP000192534"/>
    </source>
</evidence>
<keyword evidence="1" id="KW-1133">Transmembrane helix</keyword>
<proteinExistence type="predicted"/>
<keyword evidence="1" id="KW-0812">Transmembrane</keyword>
<feature type="transmembrane region" description="Helical" evidence="1">
    <location>
        <begin position="333"/>
        <end position="355"/>
    </location>
</feature>
<feature type="transmembrane region" description="Helical" evidence="1">
    <location>
        <begin position="241"/>
        <end position="266"/>
    </location>
</feature>
<dbReference type="Proteomes" id="UP000192534">
    <property type="component" value="Unassembled WGS sequence"/>
</dbReference>
<comment type="caution">
    <text evidence="2">The sequence shown here is derived from an EMBL/GenBank/DDBJ whole genome shotgun (WGS) entry which is preliminary data.</text>
</comment>
<dbReference type="EMBL" id="MVIH01000020">
    <property type="protein sequence ID" value="ORB48315.1"/>
    <property type="molecule type" value="Genomic_DNA"/>
</dbReference>
<dbReference type="RefSeq" id="WP_083122543.1">
    <property type="nucleotide sequence ID" value="NZ_JACKUO010000006.1"/>
</dbReference>
<evidence type="ECO:0000313" key="2">
    <source>
        <dbReference type="EMBL" id="ORB48315.1"/>
    </source>
</evidence>
<feature type="transmembrane region" description="Helical" evidence="1">
    <location>
        <begin position="89"/>
        <end position="107"/>
    </location>
</feature>
<evidence type="ECO:0000256" key="1">
    <source>
        <dbReference type="SAM" id="Phobius"/>
    </source>
</evidence>
<evidence type="ECO:0008006" key="4">
    <source>
        <dbReference type="Google" id="ProtNLM"/>
    </source>
</evidence>
<organism evidence="2 3">
    <name type="scientific">Mycolicibacterium rhodesiae</name>
    <name type="common">Mycobacterium rhodesiae</name>
    <dbReference type="NCBI Taxonomy" id="36814"/>
    <lineage>
        <taxon>Bacteria</taxon>
        <taxon>Bacillati</taxon>
        <taxon>Actinomycetota</taxon>
        <taxon>Actinomycetes</taxon>
        <taxon>Mycobacteriales</taxon>
        <taxon>Mycobacteriaceae</taxon>
        <taxon>Mycolicibacterium</taxon>
    </lineage>
</organism>
<accession>A0A1X0IL74</accession>
<sequence length="437" mass="48511">MRYLLRPLRVFGQYWPQLAALYLLGVLGRRGAIEWAAWAGYDNHWWASLIMPLAGMARLGSYVAMFLVLRPAFPVLAALGRRPARRIDLFSTVVVPFFAIYLAWQMFREDWLAFEQRALQYRVGESMMAVVNGGAPTDLHAAELPVGAGTWVLIGAALVLRTVLSKLKDRLPAWLVVVRLYVDALWVFLVLSFSVNQGVTILTKPGDWVAHRRVMVWLSDTRADMFSYFSPLEKVWDVVMWALRTVFGGAAVPLIWLAVAGIVYGVTSTADWRSVLQRMGGQRASTWIDRSAPTGKRLQKRVSVIPKAVREKVVDYGVDQVGKFRPITDSARIVLHGGVLALSLYVLGYLGLAWLDMTGSFYRAQLGDGYLLRGVAWVIGPQPQTFWQGFGGTVSLVSHLVVEPLRICLVASTFAYCVEHIAHDAEPEASTTAAAAA</sequence>
<keyword evidence="3" id="KW-1185">Reference proteome</keyword>
<dbReference type="OrthoDB" id="3802671at2"/>
<reference evidence="2 3" key="1">
    <citation type="submission" date="2016-12" db="EMBL/GenBank/DDBJ databases">
        <title>The new phylogeny of genus Mycobacterium.</title>
        <authorList>
            <person name="Tortoli E."/>
            <person name="Trovato A."/>
            <person name="Cirillo D.M."/>
        </authorList>
    </citation>
    <scope>NUCLEOTIDE SEQUENCE [LARGE SCALE GENOMIC DNA]</scope>
    <source>
        <strain evidence="2 3">DSM 44223</strain>
    </source>
</reference>
<protein>
    <recommendedName>
        <fullName evidence="4">Transmembrane protein</fullName>
    </recommendedName>
</protein>
<feature type="transmembrane region" description="Helical" evidence="1">
    <location>
        <begin position="45"/>
        <end position="69"/>
    </location>
</feature>
<feature type="transmembrane region" description="Helical" evidence="1">
    <location>
        <begin position="171"/>
        <end position="195"/>
    </location>
</feature>
<keyword evidence="1" id="KW-0472">Membrane</keyword>
<dbReference type="AlphaFoldDB" id="A0A1X0IL74"/>
<gene>
    <name evidence="2" type="ORF">BST42_25875</name>
</gene>
<name>A0A1X0IL74_MYCRH</name>